<reference evidence="3 4" key="1">
    <citation type="submission" date="2019-04" db="EMBL/GenBank/DDBJ databases">
        <title>Phreatobacter aquaticus sp. nov.</title>
        <authorList>
            <person name="Choi A."/>
        </authorList>
    </citation>
    <scope>NUCLEOTIDE SEQUENCE [LARGE SCALE GENOMIC DNA]</scope>
    <source>
        <strain evidence="3 4">KCTC 52518</strain>
    </source>
</reference>
<evidence type="ECO:0000313" key="4">
    <source>
        <dbReference type="Proteomes" id="UP000298781"/>
    </source>
</evidence>
<dbReference type="SUPFAM" id="SSF51735">
    <property type="entry name" value="NAD(P)-binding Rossmann-fold domains"/>
    <property type="match status" value="1"/>
</dbReference>
<dbReference type="Pfam" id="PF13561">
    <property type="entry name" value="adh_short_C2"/>
    <property type="match status" value="1"/>
</dbReference>
<evidence type="ECO:0000313" key="3">
    <source>
        <dbReference type="EMBL" id="QCI68324.1"/>
    </source>
</evidence>
<dbReference type="CDD" id="cd05233">
    <property type="entry name" value="SDR_c"/>
    <property type="match status" value="1"/>
</dbReference>
<proteinExistence type="inferred from homology"/>
<dbReference type="RefSeq" id="WP_136963743.1">
    <property type="nucleotide sequence ID" value="NZ_CP039690.1"/>
</dbReference>
<dbReference type="Proteomes" id="UP000298781">
    <property type="component" value="Chromosome"/>
</dbReference>
<dbReference type="InterPro" id="IPR020904">
    <property type="entry name" value="Sc_DH/Rdtase_CS"/>
</dbReference>
<dbReference type="KEGG" id="pstg:E8M01_31330"/>
<dbReference type="PANTHER" id="PTHR42760:SF133">
    <property type="entry name" value="3-OXOACYL-[ACYL-CARRIER-PROTEIN] REDUCTASE"/>
    <property type="match status" value="1"/>
</dbReference>
<comment type="similarity">
    <text evidence="1">Belongs to the short-chain dehydrogenases/reductases (SDR) family.</text>
</comment>
<sequence length="259" mass="26666">MTTAPRDVDGLAALVTGAAGGIGLAIARRLAGGGARVILCDRDAARLQAAARDFPAEAEAMAVAGDIGSEEAVEDLVARAIGSAGAIDILVNNAGIAEPIRRTTDQDIVTWQGIIDVNLRGTFLVSRAVGRHMLARKAGGAIVNIASIAGLIGLPGSNAYGVSKAAIVHLTRTMACEWASKGIRVNCVAPGYIEAPMAFEMFADSRVDRQLIEARAPMRRLGRPDEIASVVAFLASEAASYVTGATLPVDGGWCAYGGP</sequence>
<keyword evidence="2" id="KW-0560">Oxidoreductase</keyword>
<organism evidence="3 4">
    <name type="scientific">Phreatobacter stygius</name>
    <dbReference type="NCBI Taxonomy" id="1940610"/>
    <lineage>
        <taxon>Bacteria</taxon>
        <taxon>Pseudomonadati</taxon>
        <taxon>Pseudomonadota</taxon>
        <taxon>Alphaproteobacteria</taxon>
        <taxon>Hyphomicrobiales</taxon>
        <taxon>Phreatobacteraceae</taxon>
        <taxon>Phreatobacter</taxon>
    </lineage>
</organism>
<accession>A0A4D7B4E6</accession>
<evidence type="ECO:0000256" key="2">
    <source>
        <dbReference type="ARBA" id="ARBA00023002"/>
    </source>
</evidence>
<dbReference type="Gene3D" id="3.40.50.720">
    <property type="entry name" value="NAD(P)-binding Rossmann-like Domain"/>
    <property type="match status" value="1"/>
</dbReference>
<dbReference type="PROSITE" id="PS00061">
    <property type="entry name" value="ADH_SHORT"/>
    <property type="match status" value="1"/>
</dbReference>
<evidence type="ECO:0000256" key="1">
    <source>
        <dbReference type="ARBA" id="ARBA00006484"/>
    </source>
</evidence>
<name>A0A4D7B4E6_9HYPH</name>
<dbReference type="InterPro" id="IPR036291">
    <property type="entry name" value="NAD(P)-bd_dom_sf"/>
</dbReference>
<dbReference type="PANTHER" id="PTHR42760">
    <property type="entry name" value="SHORT-CHAIN DEHYDROGENASES/REDUCTASES FAMILY MEMBER"/>
    <property type="match status" value="1"/>
</dbReference>
<dbReference type="FunFam" id="3.40.50.720:FF:000084">
    <property type="entry name" value="Short-chain dehydrogenase reductase"/>
    <property type="match status" value="1"/>
</dbReference>
<dbReference type="NCBIfam" id="NF005559">
    <property type="entry name" value="PRK07231.1"/>
    <property type="match status" value="1"/>
</dbReference>
<dbReference type="OrthoDB" id="9792355at2"/>
<protein>
    <submittedName>
        <fullName evidence="3">SDR family oxidoreductase</fullName>
    </submittedName>
</protein>
<dbReference type="GO" id="GO:0016616">
    <property type="term" value="F:oxidoreductase activity, acting on the CH-OH group of donors, NAD or NADP as acceptor"/>
    <property type="evidence" value="ECO:0007669"/>
    <property type="project" value="TreeGrafter"/>
</dbReference>
<dbReference type="PRINTS" id="PR00081">
    <property type="entry name" value="GDHRDH"/>
</dbReference>
<gene>
    <name evidence="3" type="ORF">E8M01_31330</name>
</gene>
<dbReference type="InterPro" id="IPR002347">
    <property type="entry name" value="SDR_fam"/>
</dbReference>
<dbReference type="PRINTS" id="PR00080">
    <property type="entry name" value="SDRFAMILY"/>
</dbReference>
<keyword evidence="4" id="KW-1185">Reference proteome</keyword>
<dbReference type="NCBIfam" id="NF009466">
    <property type="entry name" value="PRK12826.1-2"/>
    <property type="match status" value="1"/>
</dbReference>
<dbReference type="EMBL" id="CP039690">
    <property type="protein sequence ID" value="QCI68324.1"/>
    <property type="molecule type" value="Genomic_DNA"/>
</dbReference>
<dbReference type="AlphaFoldDB" id="A0A4D7B4E6"/>